<dbReference type="HOGENOM" id="CLU_013985_24_2_1"/>
<evidence type="ECO:0000313" key="2">
    <source>
        <dbReference type="EMBL" id="EFR02638.1"/>
    </source>
</evidence>
<reference evidence="3" key="1">
    <citation type="journal article" date="2012" name="MBio">
        <title>Comparative genome analysis of Trichophyton rubrum and related dermatophytes reveals candidate genes involved in infection.</title>
        <authorList>
            <person name="Martinez D.A."/>
            <person name="Oliver B.G."/>
            <person name="Graeser Y."/>
            <person name="Goldberg J.M."/>
            <person name="Li W."/>
            <person name="Martinez-Rossi N.M."/>
            <person name="Monod M."/>
            <person name="Shelest E."/>
            <person name="Barton R.C."/>
            <person name="Birch E."/>
            <person name="Brakhage A.A."/>
            <person name="Chen Z."/>
            <person name="Gurr S.J."/>
            <person name="Heiman D."/>
            <person name="Heitman J."/>
            <person name="Kosti I."/>
            <person name="Rossi A."/>
            <person name="Saif S."/>
            <person name="Samalova M."/>
            <person name="Saunders C.W."/>
            <person name="Shea T."/>
            <person name="Summerbell R.C."/>
            <person name="Xu J."/>
            <person name="Young S."/>
            <person name="Zeng Q."/>
            <person name="Birren B.W."/>
            <person name="Cuomo C.A."/>
            <person name="White T.C."/>
        </authorList>
    </citation>
    <scope>NUCLEOTIDE SEQUENCE [LARGE SCALE GENOMIC DNA]</scope>
    <source>
        <strain evidence="3">ATCC MYA-4604 / CBS 118893</strain>
    </source>
</reference>
<dbReference type="eggNOG" id="ENOG502SQ7V">
    <property type="taxonomic scope" value="Eukaryota"/>
</dbReference>
<dbReference type="AlphaFoldDB" id="E4UWZ9"/>
<protein>
    <recommendedName>
        <fullName evidence="1">N-acetyltransferase domain-containing protein</fullName>
    </recommendedName>
</protein>
<dbReference type="PANTHER" id="PTHR43792:SF1">
    <property type="entry name" value="N-ACETYLTRANSFERASE DOMAIN-CONTAINING PROTEIN"/>
    <property type="match status" value="1"/>
</dbReference>
<dbReference type="OrthoDB" id="4072826at2759"/>
<proteinExistence type="predicted"/>
<organism evidence="3">
    <name type="scientific">Arthroderma gypseum (strain ATCC MYA-4604 / CBS 118893)</name>
    <name type="common">Microsporum gypseum</name>
    <dbReference type="NCBI Taxonomy" id="535722"/>
    <lineage>
        <taxon>Eukaryota</taxon>
        <taxon>Fungi</taxon>
        <taxon>Dikarya</taxon>
        <taxon>Ascomycota</taxon>
        <taxon>Pezizomycotina</taxon>
        <taxon>Eurotiomycetes</taxon>
        <taxon>Eurotiomycetidae</taxon>
        <taxon>Onygenales</taxon>
        <taxon>Arthrodermataceae</taxon>
        <taxon>Nannizzia</taxon>
    </lineage>
</organism>
<keyword evidence="3" id="KW-1185">Reference proteome</keyword>
<evidence type="ECO:0000259" key="1">
    <source>
        <dbReference type="PROSITE" id="PS51186"/>
    </source>
</evidence>
<dbReference type="InParanoid" id="E4UWZ9"/>
<dbReference type="Proteomes" id="UP000002669">
    <property type="component" value="Unassembled WGS sequence"/>
</dbReference>
<dbReference type="GO" id="GO:0016747">
    <property type="term" value="F:acyltransferase activity, transferring groups other than amino-acyl groups"/>
    <property type="evidence" value="ECO:0007669"/>
    <property type="project" value="InterPro"/>
</dbReference>
<dbReference type="Pfam" id="PF13302">
    <property type="entry name" value="Acetyltransf_3"/>
    <property type="match status" value="1"/>
</dbReference>
<dbReference type="SUPFAM" id="SSF55729">
    <property type="entry name" value="Acyl-CoA N-acyltransferases (Nat)"/>
    <property type="match status" value="1"/>
</dbReference>
<dbReference type="InterPro" id="IPR000182">
    <property type="entry name" value="GNAT_dom"/>
</dbReference>
<dbReference type="InterPro" id="IPR051531">
    <property type="entry name" value="N-acetyltransferase"/>
</dbReference>
<dbReference type="PROSITE" id="PS51186">
    <property type="entry name" value="GNAT"/>
    <property type="match status" value="1"/>
</dbReference>
<gene>
    <name evidence="2" type="ORF">MGYG_05635</name>
</gene>
<evidence type="ECO:0000313" key="3">
    <source>
        <dbReference type="Proteomes" id="UP000002669"/>
    </source>
</evidence>
<dbReference type="OMA" id="DWLWPRV"/>
<dbReference type="RefSeq" id="XP_003173049.1">
    <property type="nucleotide sequence ID" value="XM_003173001.1"/>
</dbReference>
<name>E4UWZ9_ARTGP</name>
<accession>E4UWZ9</accession>
<feature type="domain" description="N-acetyltransferase" evidence="1">
    <location>
        <begin position="44"/>
        <end position="213"/>
    </location>
</feature>
<sequence length="215" mass="24007">MASEQPERASEEDEKVRYPSAGAAPQPLRIILPYQAEEVVTPRLVLVPITHDHAQSLFEVNAKLNGAWHAPDVSAVKAWMDSKRLQVPGSGELMLYFAVTLREETPEGKVKPGRFIGTVGMNQVLPIPNLGYSIDADLWGRGYGTEALRAFLEIWWAIPRRPAEEGEEKPEKVFANVNRANFPSIKLLEKCGFTIYSERTMADGSVLAFLEKERS</sequence>
<dbReference type="GeneID" id="10028326"/>
<dbReference type="PANTHER" id="PTHR43792">
    <property type="entry name" value="GNAT FAMILY, PUTATIVE (AFU_ORTHOLOGUE AFUA_3G00765)-RELATED-RELATED"/>
    <property type="match status" value="1"/>
</dbReference>
<dbReference type="EMBL" id="DS989825">
    <property type="protein sequence ID" value="EFR02638.1"/>
    <property type="molecule type" value="Genomic_DNA"/>
</dbReference>
<dbReference type="InterPro" id="IPR016181">
    <property type="entry name" value="Acyl_CoA_acyltransferase"/>
</dbReference>
<dbReference type="Gene3D" id="3.40.630.30">
    <property type="match status" value="1"/>
</dbReference>
<dbReference type="VEuPathDB" id="FungiDB:MGYG_05635"/>